<comment type="caution">
    <text evidence="1">The sequence shown here is derived from an EMBL/GenBank/DDBJ whole genome shotgun (WGS) entry which is preliminary data.</text>
</comment>
<protein>
    <submittedName>
        <fullName evidence="1">Uncharacterized protein</fullName>
    </submittedName>
</protein>
<organism evidence="1 2">
    <name type="scientific">Coleophoma cylindrospora</name>
    <dbReference type="NCBI Taxonomy" id="1849047"/>
    <lineage>
        <taxon>Eukaryota</taxon>
        <taxon>Fungi</taxon>
        <taxon>Dikarya</taxon>
        <taxon>Ascomycota</taxon>
        <taxon>Pezizomycotina</taxon>
        <taxon>Leotiomycetes</taxon>
        <taxon>Helotiales</taxon>
        <taxon>Dermateaceae</taxon>
        <taxon>Coleophoma</taxon>
    </lineage>
</organism>
<evidence type="ECO:0000313" key="1">
    <source>
        <dbReference type="EMBL" id="RDW65063.1"/>
    </source>
</evidence>
<reference evidence="1 2" key="1">
    <citation type="journal article" date="2018" name="IMA Fungus">
        <title>IMA Genome-F 9: Draft genome sequence of Annulohypoxylon stygium, Aspergillus mulundensis, Berkeleyomyces basicola (syn. Thielaviopsis basicola), Ceratocystis smalleyi, two Cercospora beticola strains, Coleophoma cylindrospora, Fusarium fracticaudum, Phialophora cf. hyalina, and Morchella septimelata.</title>
        <authorList>
            <person name="Wingfield B.D."/>
            <person name="Bills G.F."/>
            <person name="Dong Y."/>
            <person name="Huang W."/>
            <person name="Nel W.J."/>
            <person name="Swalarsk-Parry B.S."/>
            <person name="Vaghefi N."/>
            <person name="Wilken P.M."/>
            <person name="An Z."/>
            <person name="de Beer Z.W."/>
            <person name="De Vos L."/>
            <person name="Chen L."/>
            <person name="Duong T.A."/>
            <person name="Gao Y."/>
            <person name="Hammerbacher A."/>
            <person name="Kikkert J.R."/>
            <person name="Li Y."/>
            <person name="Li H."/>
            <person name="Li K."/>
            <person name="Li Q."/>
            <person name="Liu X."/>
            <person name="Ma X."/>
            <person name="Naidoo K."/>
            <person name="Pethybridge S.J."/>
            <person name="Sun J."/>
            <person name="Steenkamp E.T."/>
            <person name="van der Nest M.A."/>
            <person name="van Wyk S."/>
            <person name="Wingfield M.J."/>
            <person name="Xiong C."/>
            <person name="Yue Q."/>
            <person name="Zhang X."/>
        </authorList>
    </citation>
    <scope>NUCLEOTIDE SEQUENCE [LARGE SCALE GENOMIC DNA]</scope>
    <source>
        <strain evidence="1 2">BP6252</strain>
    </source>
</reference>
<dbReference type="OrthoDB" id="5030973at2759"/>
<keyword evidence="2" id="KW-1185">Reference proteome</keyword>
<dbReference type="AlphaFoldDB" id="A0A3D8QTA8"/>
<proteinExistence type="predicted"/>
<accession>A0A3D8QTA8</accession>
<evidence type="ECO:0000313" key="2">
    <source>
        <dbReference type="Proteomes" id="UP000256645"/>
    </source>
</evidence>
<sequence length="306" mass="33545">MDSETTHAAPGLFFGLDDVSDDDLDLDETSCTIGLNNTGEDGSAYRIRNNPANRFQRETVTDQTKGAIQVRCKSREVVHGCLDASTGELGTLLVYDFTFNAAKLGRRIVSADITLNFSASIPGMASPTVHSFAPSGRCILQPTSRDESSTQGTDISANAGQLGITIGTAWKWEKTITQTTSDATELRVFTKCNDFGDEVGVNWVLHENRTVKSGIPSFLRTAILLKREDVQEFEATINVVAEPDWKSQLRRLFGSKDEDEPILFNPGQPPTKNLRPEGYDVENLSKESLAELADVTFYTKIEGAVK</sequence>
<name>A0A3D8QTA8_9HELO</name>
<dbReference type="Proteomes" id="UP000256645">
    <property type="component" value="Unassembled WGS sequence"/>
</dbReference>
<dbReference type="STRING" id="1849047.A0A3D8QTA8"/>
<gene>
    <name evidence="1" type="ORF">BP6252_10714</name>
</gene>
<dbReference type="EMBL" id="PDLM01000012">
    <property type="protein sequence ID" value="RDW65063.1"/>
    <property type="molecule type" value="Genomic_DNA"/>
</dbReference>